<dbReference type="Gene3D" id="3.40.50.1110">
    <property type="entry name" value="SGNH hydrolase"/>
    <property type="match status" value="1"/>
</dbReference>
<dbReference type="PANTHER" id="PTHR45648">
    <property type="entry name" value="GDSL LIPASE/ACYLHYDROLASE FAMILY PROTEIN (AFU_ORTHOLOGUE AFUA_4G14700)"/>
    <property type="match status" value="1"/>
</dbReference>
<dbReference type="InterPro" id="IPR001087">
    <property type="entry name" value="GDSL"/>
</dbReference>
<dbReference type="PaxDb" id="4577-GRMZM2G176230_P01"/>
<evidence type="ECO:0000256" key="4">
    <source>
        <dbReference type="SAM" id="MobiDB-lite"/>
    </source>
</evidence>
<feature type="chain" id="PRO_5010807583" evidence="5">
    <location>
        <begin position="20"/>
        <end position="417"/>
    </location>
</feature>
<dbReference type="InterPro" id="IPR035669">
    <property type="entry name" value="SGNH_plant_lipase-like"/>
</dbReference>
<keyword evidence="5" id="KW-0732">Signal</keyword>
<dbReference type="eggNOG" id="ENOG502QW3W">
    <property type="taxonomic scope" value="Eukaryota"/>
</dbReference>
<dbReference type="InterPro" id="IPR036514">
    <property type="entry name" value="SGNH_hydro_sf"/>
</dbReference>
<accession>A0A1D6NY29</accession>
<keyword evidence="2" id="KW-0378">Hydrolase</keyword>
<evidence type="ECO:0000256" key="5">
    <source>
        <dbReference type="SAM" id="SignalP"/>
    </source>
</evidence>
<dbReference type="CDD" id="cd01837">
    <property type="entry name" value="SGNH_plant_lipase_like"/>
    <property type="match status" value="1"/>
</dbReference>
<evidence type="ECO:0000256" key="3">
    <source>
        <dbReference type="ARBA" id="ARBA00022963"/>
    </source>
</evidence>
<feature type="compositionally biased region" description="Low complexity" evidence="4">
    <location>
        <begin position="398"/>
        <end position="417"/>
    </location>
</feature>
<accession>A0A3L6DF00</accession>
<evidence type="ECO:0000313" key="6">
    <source>
        <dbReference type="EMBL" id="AQL02911.1"/>
    </source>
</evidence>
<dbReference type="ExpressionAtlas" id="A0A1D6NY29">
    <property type="expression patterns" value="baseline"/>
</dbReference>
<dbReference type="InterPro" id="IPR051058">
    <property type="entry name" value="GDSL_Est/Lipase"/>
</dbReference>
<keyword evidence="3" id="KW-0442">Lipid degradation</keyword>
<dbReference type="PANTHER" id="PTHR45648:SF24">
    <property type="entry name" value="OS06G0257600 PROTEIN"/>
    <property type="match status" value="1"/>
</dbReference>
<feature type="signal peptide" evidence="5">
    <location>
        <begin position="1"/>
        <end position="19"/>
    </location>
</feature>
<dbReference type="SMR" id="A0A1D6NY29"/>
<dbReference type="InParanoid" id="A0A1D6NY29"/>
<proteinExistence type="inferred from homology"/>
<dbReference type="GO" id="GO:0016042">
    <property type="term" value="P:lipid catabolic process"/>
    <property type="evidence" value="ECO:0007669"/>
    <property type="project" value="UniProtKB-KW"/>
</dbReference>
<evidence type="ECO:0000256" key="1">
    <source>
        <dbReference type="ARBA" id="ARBA00008668"/>
    </source>
</evidence>
<dbReference type="STRING" id="4577.A0A1D6NY29"/>
<dbReference type="OMA" id="VMEFNSE"/>
<sequence>MAAALAAMVVLALRTVAGAASTPAAAAATTSRSPVIYIFGDSMSDVGNNNYLLLSLAKCNYPWYGIDYKNGYPTGRFTNGRTIGDIMAAKFGSPPPVPFLSLYMTDDEVLGGVNFASGGAGLLNETGIYFVQYLSFDSQISSFEQIKNAMIAKIGKKAAEETINGAIFQIGLGKNVDSDLSPARSTHASKPRSINQLDTARALCFAGSNDYVNNFLRPFMADGIVYTHDEFIGLLMDTIDRQLTRLYKLGARHIWFSGLAPLGCIPSQRVLSDGGGECLDDVNTYAIQFNAAAKDLLEGLNAKLPGARMYLSDCYSIVMELIDHPEKHGFKTSHTSCCDVDTTVGGLCLPTAQLCADRRDFVFWDAYHTSDAANQVIADRLFADMVGSGAVVPRNGTSPPRVVSAPAPAHASPARMP</sequence>
<name>A0A1D6NY29_MAIZE</name>
<protein>
    <submittedName>
        <fullName evidence="6">GDSL esterase/lipase</fullName>
    </submittedName>
</protein>
<gene>
    <name evidence="6" type="ORF">ZEAMMB73_Zm00001d045647</name>
</gene>
<dbReference type="AlphaFoldDB" id="A0A1D6NY29"/>
<feature type="region of interest" description="Disordered" evidence="4">
    <location>
        <begin position="393"/>
        <end position="417"/>
    </location>
</feature>
<evidence type="ECO:0000256" key="2">
    <source>
        <dbReference type="ARBA" id="ARBA00022801"/>
    </source>
</evidence>
<keyword evidence="3" id="KW-0443">Lipid metabolism</keyword>
<dbReference type="EMBL" id="CM000785">
    <property type="protein sequence ID" value="AQL02911.1"/>
    <property type="molecule type" value="Genomic_DNA"/>
</dbReference>
<organism evidence="6">
    <name type="scientific">Zea mays</name>
    <name type="common">Maize</name>
    <dbReference type="NCBI Taxonomy" id="4577"/>
    <lineage>
        <taxon>Eukaryota</taxon>
        <taxon>Viridiplantae</taxon>
        <taxon>Streptophyta</taxon>
        <taxon>Embryophyta</taxon>
        <taxon>Tracheophyta</taxon>
        <taxon>Spermatophyta</taxon>
        <taxon>Magnoliopsida</taxon>
        <taxon>Liliopsida</taxon>
        <taxon>Poales</taxon>
        <taxon>Poaceae</taxon>
        <taxon>PACMAD clade</taxon>
        <taxon>Panicoideae</taxon>
        <taxon>Andropogonodae</taxon>
        <taxon>Andropogoneae</taxon>
        <taxon>Tripsacinae</taxon>
        <taxon>Zea</taxon>
    </lineage>
</organism>
<dbReference type="GO" id="GO:0016788">
    <property type="term" value="F:hydrolase activity, acting on ester bonds"/>
    <property type="evidence" value="ECO:0007669"/>
    <property type="project" value="InterPro"/>
</dbReference>
<reference evidence="6" key="1">
    <citation type="submission" date="2015-12" db="EMBL/GenBank/DDBJ databases">
        <title>Update maize B73 reference genome by single molecule sequencing technologies.</title>
        <authorList>
            <consortium name="Maize Genome Sequencing Project"/>
            <person name="Ware D."/>
        </authorList>
    </citation>
    <scope>NUCLEOTIDE SEQUENCE</scope>
    <source>
        <tissue evidence="6">Seedling</tissue>
    </source>
</reference>
<dbReference type="Pfam" id="PF00657">
    <property type="entry name" value="Lipase_GDSL"/>
    <property type="match status" value="1"/>
</dbReference>
<comment type="similarity">
    <text evidence="1">Belongs to the 'GDSL' lipolytic enzyme family.</text>
</comment>
<dbReference type="FunCoup" id="A0A1D6NY29">
    <property type="interactions" value="86"/>
</dbReference>